<dbReference type="Proteomes" id="UP000032900">
    <property type="component" value="Unassembled WGS sequence"/>
</dbReference>
<dbReference type="Pfam" id="PF13568">
    <property type="entry name" value="OMP_b-brl_2"/>
    <property type="match status" value="1"/>
</dbReference>
<evidence type="ECO:0000259" key="1">
    <source>
        <dbReference type="Pfam" id="PF13568"/>
    </source>
</evidence>
<name>A0A0E9M2C0_9BACT</name>
<feature type="domain" description="Outer membrane protein beta-barrel" evidence="1">
    <location>
        <begin position="23"/>
        <end position="179"/>
    </location>
</feature>
<comment type="caution">
    <text evidence="2">The sequence shown here is derived from an EMBL/GenBank/DDBJ whole genome shotgun (WGS) entry which is preliminary data.</text>
</comment>
<organism evidence="2 3">
    <name type="scientific">Geofilum rubicundum JCM 15548</name>
    <dbReference type="NCBI Taxonomy" id="1236989"/>
    <lineage>
        <taxon>Bacteria</taxon>
        <taxon>Pseudomonadati</taxon>
        <taxon>Bacteroidota</taxon>
        <taxon>Bacteroidia</taxon>
        <taxon>Marinilabiliales</taxon>
        <taxon>Marinilabiliaceae</taxon>
        <taxon>Geofilum</taxon>
    </lineage>
</organism>
<dbReference type="OrthoDB" id="947434at2"/>
<dbReference type="STRING" id="1236989.JCM15548_14289"/>
<dbReference type="InterPro" id="IPR025665">
    <property type="entry name" value="Beta-barrel_OMP_2"/>
</dbReference>
<dbReference type="RefSeq" id="WP_062128272.1">
    <property type="nucleotide sequence ID" value="NZ_BAZW01000067.1"/>
</dbReference>
<gene>
    <name evidence="2" type="ORF">JCM15548_14289</name>
</gene>
<evidence type="ECO:0000313" key="3">
    <source>
        <dbReference type="Proteomes" id="UP000032900"/>
    </source>
</evidence>
<protein>
    <recommendedName>
        <fullName evidence="1">Outer membrane protein beta-barrel domain-containing protein</fullName>
    </recommendedName>
</protein>
<keyword evidence="3" id="KW-1185">Reference proteome</keyword>
<evidence type="ECO:0000313" key="2">
    <source>
        <dbReference type="EMBL" id="GAO31882.1"/>
    </source>
</evidence>
<accession>A0A0E9M2C0</accession>
<dbReference type="AlphaFoldDB" id="A0A0E9M2C0"/>
<dbReference type="EMBL" id="BAZW01000067">
    <property type="protein sequence ID" value="GAO31882.1"/>
    <property type="molecule type" value="Genomic_DNA"/>
</dbReference>
<reference evidence="2 3" key="1">
    <citation type="journal article" date="2015" name="Microbes Environ.">
        <title>Distribution and evolution of nitrogen fixation genes in the phylum bacteroidetes.</title>
        <authorList>
            <person name="Inoue J."/>
            <person name="Oshima K."/>
            <person name="Suda W."/>
            <person name="Sakamoto M."/>
            <person name="Iino T."/>
            <person name="Noda S."/>
            <person name="Hongoh Y."/>
            <person name="Hattori M."/>
            <person name="Ohkuma M."/>
        </authorList>
    </citation>
    <scope>NUCLEOTIDE SEQUENCE [LARGE SCALE GENOMIC DNA]</scope>
    <source>
        <strain evidence="2">JCM 15548</strain>
    </source>
</reference>
<sequence length="204" mass="22458">MKMRIKALFICTIIVISGTSIIAQEITSGIKGGLTLSNLYIDRDELDDENARMGFHAGFFSQVMFAETFGIQPEFLFTTKGTEAHYGTFDQTVNFNINYIDIPVFAVLRPVEVLEIYAGPYIGFMLNSNVEYSGSIEGEDELDRDHFNTVDYGLAGGVALNFGGVQAGARYYVGLQNLADSNASNMLLGDSKHSYGQLYIALKL</sequence>
<proteinExistence type="predicted"/>